<evidence type="ECO:0000313" key="1">
    <source>
        <dbReference type="EMBL" id="KAK9536493.1"/>
    </source>
</evidence>
<dbReference type="EMBL" id="JBCEZU010000045">
    <property type="protein sequence ID" value="KAK9536493.1"/>
    <property type="molecule type" value="Genomic_DNA"/>
</dbReference>
<gene>
    <name evidence="1" type="ORF">VZT92_006268</name>
</gene>
<reference evidence="1 2" key="1">
    <citation type="journal article" date="2024" name="Genome Biol. Evol.">
        <title>Chromosome-level genome assembly of the viviparous eelpout Zoarces viviparus.</title>
        <authorList>
            <person name="Fuhrmann N."/>
            <person name="Brasseur M.V."/>
            <person name="Bakowski C.E."/>
            <person name="Podsiadlowski L."/>
            <person name="Prost S."/>
            <person name="Krehenwinkel H."/>
            <person name="Mayer C."/>
        </authorList>
    </citation>
    <scope>NUCLEOTIDE SEQUENCE [LARGE SCALE GENOMIC DNA]</scope>
    <source>
        <strain evidence="1">NO-MEL_2022_Ind0_liver</strain>
    </source>
</reference>
<dbReference type="AlphaFoldDB" id="A0AAW1FQM3"/>
<name>A0AAW1FQM3_ZOAVI</name>
<organism evidence="1 2">
    <name type="scientific">Zoarces viviparus</name>
    <name type="common">Viviparous eelpout</name>
    <name type="synonym">Blennius viviparus</name>
    <dbReference type="NCBI Taxonomy" id="48416"/>
    <lineage>
        <taxon>Eukaryota</taxon>
        <taxon>Metazoa</taxon>
        <taxon>Chordata</taxon>
        <taxon>Craniata</taxon>
        <taxon>Vertebrata</taxon>
        <taxon>Euteleostomi</taxon>
        <taxon>Actinopterygii</taxon>
        <taxon>Neopterygii</taxon>
        <taxon>Teleostei</taxon>
        <taxon>Neoteleostei</taxon>
        <taxon>Acanthomorphata</taxon>
        <taxon>Eupercaria</taxon>
        <taxon>Perciformes</taxon>
        <taxon>Cottioidei</taxon>
        <taxon>Zoarcales</taxon>
        <taxon>Zoarcidae</taxon>
        <taxon>Zoarcinae</taxon>
        <taxon>Zoarces</taxon>
    </lineage>
</organism>
<protein>
    <submittedName>
        <fullName evidence="1">Uncharacterized protein</fullName>
    </submittedName>
</protein>
<keyword evidence="2" id="KW-1185">Reference proteome</keyword>
<comment type="caution">
    <text evidence="1">The sequence shown here is derived from an EMBL/GenBank/DDBJ whole genome shotgun (WGS) entry which is preliminary data.</text>
</comment>
<accession>A0AAW1FQM3</accession>
<dbReference type="Proteomes" id="UP001488805">
    <property type="component" value="Unassembled WGS sequence"/>
</dbReference>
<sequence>MVLERVVEQVALDPALLEGFLVEEQEEQDMDLVDMGLELDLCLGQVTDQVEAMVQDQGLDMEQAMELDQNLLNTVKVVLVLVGFLEVEQDEVVDMDQEALELALEAMAQQDPKLLSTGNLVEWYLGQEQGLALQDLVQGLAQGLAQQDLVQGLAQQDLVQGLALQDLAQGLALQDLVQGLALQDLVQGLALQDLVQGPALVFQ</sequence>
<proteinExistence type="predicted"/>
<evidence type="ECO:0000313" key="2">
    <source>
        <dbReference type="Proteomes" id="UP001488805"/>
    </source>
</evidence>